<dbReference type="AlphaFoldDB" id="A0A8X7MYQ4"/>
<feature type="domain" description="DNA ligase ATP-dependent N-terminal" evidence="4">
    <location>
        <begin position="21"/>
        <end position="155"/>
    </location>
</feature>
<evidence type="ECO:0000259" key="4">
    <source>
        <dbReference type="Pfam" id="PF04675"/>
    </source>
</evidence>
<name>A0A8X7MYQ4_9BASI</name>
<feature type="region of interest" description="Disordered" evidence="3">
    <location>
        <begin position="149"/>
        <end position="175"/>
    </location>
</feature>
<evidence type="ECO:0000256" key="1">
    <source>
        <dbReference type="ARBA" id="ARBA00007572"/>
    </source>
</evidence>
<feature type="region of interest" description="Disordered" evidence="3">
    <location>
        <begin position="199"/>
        <end position="261"/>
    </location>
</feature>
<dbReference type="PANTHER" id="PTHR45674">
    <property type="entry name" value="DNA LIGASE 1/3 FAMILY MEMBER"/>
    <property type="match status" value="1"/>
</dbReference>
<keyword evidence="2" id="KW-0436">Ligase</keyword>
<dbReference type="InterPro" id="IPR012308">
    <property type="entry name" value="DNA_ligase_ATP-dep_N"/>
</dbReference>
<dbReference type="GO" id="GO:0006310">
    <property type="term" value="P:DNA recombination"/>
    <property type="evidence" value="ECO:0007669"/>
    <property type="project" value="InterPro"/>
</dbReference>
<feature type="compositionally biased region" description="Polar residues" evidence="3">
    <location>
        <begin position="149"/>
        <end position="164"/>
    </location>
</feature>
<accession>A0A8X7MYQ4</accession>
<dbReference type="EMBL" id="LWDE02000077">
    <property type="protein sequence ID" value="KAE8253735.1"/>
    <property type="molecule type" value="Genomic_DNA"/>
</dbReference>
<evidence type="ECO:0000256" key="3">
    <source>
        <dbReference type="SAM" id="MobiDB-lite"/>
    </source>
</evidence>
<evidence type="ECO:0000313" key="5">
    <source>
        <dbReference type="EMBL" id="KAE8253735.1"/>
    </source>
</evidence>
<organism evidence="5 6">
    <name type="scientific">Tilletia controversa</name>
    <name type="common">dwarf bunt fungus</name>
    <dbReference type="NCBI Taxonomy" id="13291"/>
    <lineage>
        <taxon>Eukaryota</taxon>
        <taxon>Fungi</taxon>
        <taxon>Dikarya</taxon>
        <taxon>Basidiomycota</taxon>
        <taxon>Ustilaginomycotina</taxon>
        <taxon>Exobasidiomycetes</taxon>
        <taxon>Tilletiales</taxon>
        <taxon>Tilletiaceae</taxon>
        <taxon>Tilletia</taxon>
    </lineage>
</organism>
<comment type="similarity">
    <text evidence="1">Belongs to the ATP-dependent DNA ligase family.</text>
</comment>
<dbReference type="GO" id="GO:0003677">
    <property type="term" value="F:DNA binding"/>
    <property type="evidence" value="ECO:0007669"/>
    <property type="project" value="InterPro"/>
</dbReference>
<dbReference type="SUPFAM" id="SSF117018">
    <property type="entry name" value="ATP-dependent DNA ligase DNA-binding domain"/>
    <property type="match status" value="1"/>
</dbReference>
<dbReference type="Gene3D" id="1.10.3260.10">
    <property type="entry name" value="DNA ligase, ATP-dependent, N-terminal domain"/>
    <property type="match status" value="1"/>
</dbReference>
<dbReference type="GO" id="GO:0003910">
    <property type="term" value="F:DNA ligase (ATP) activity"/>
    <property type="evidence" value="ECO:0007669"/>
    <property type="project" value="InterPro"/>
</dbReference>
<comment type="caution">
    <text evidence="5">The sequence shown here is derived from an EMBL/GenBank/DDBJ whole genome shotgun (WGS) entry which is preliminary data.</text>
</comment>
<reference evidence="5" key="2">
    <citation type="journal article" date="2019" name="IMA Fungus">
        <title>Genome sequencing and comparison of five Tilletia species to identify candidate genes for the detection of regulated species infecting wheat.</title>
        <authorList>
            <person name="Nguyen H.D.T."/>
            <person name="Sultana T."/>
            <person name="Kesanakurti P."/>
            <person name="Hambleton S."/>
        </authorList>
    </citation>
    <scope>NUCLEOTIDE SEQUENCE</scope>
    <source>
        <strain evidence="5">DAOMC 236426</strain>
    </source>
</reference>
<protein>
    <recommendedName>
        <fullName evidence="4">DNA ligase ATP-dependent N-terminal domain-containing protein</fullName>
    </recommendedName>
</protein>
<sequence>MAYTAPNTKQEPPSPAKPVTPYALLTHAFVLVSSTKSRITITTVLTNLLRIHDPDAILSAVYLIFNHIAPPYDGVDFGLGGSVLHTAVQSVTGKSNRFLKNLWDRTHDAGDVAFEAKKDIKMLTKPAPITVAKIFAILHTIARLSGAGSQSAKLSHTPSPSSQAEAKKHASSPAPSLRIQAVRTIMATGLERAFALVDTPHAPGSSRPTDDGLKLSQSAKARGKAKASDTVVSEHDGPSPYLIHPHERRGLLAHPTKTKDRQNERWIRLASSGKSGLDIRTSTVLSLLYLTSA</sequence>
<dbReference type="GO" id="GO:0006273">
    <property type="term" value="P:lagging strand elongation"/>
    <property type="evidence" value="ECO:0007669"/>
    <property type="project" value="TreeGrafter"/>
</dbReference>
<reference evidence="5" key="1">
    <citation type="submission" date="2016-04" db="EMBL/GenBank/DDBJ databases">
        <authorList>
            <person name="Nguyen H.D."/>
            <person name="Samba Siva P."/>
            <person name="Cullis J."/>
            <person name="Levesque C.A."/>
            <person name="Hambleton S."/>
        </authorList>
    </citation>
    <scope>NUCLEOTIDE SEQUENCE</scope>
    <source>
        <strain evidence="5">DAOMC 236426</strain>
    </source>
</reference>
<proteinExistence type="inferred from homology"/>
<dbReference type="GO" id="GO:0005634">
    <property type="term" value="C:nucleus"/>
    <property type="evidence" value="ECO:0007669"/>
    <property type="project" value="TreeGrafter"/>
</dbReference>
<gene>
    <name evidence="5" type="ORF">A4X06_0g1245</name>
</gene>
<dbReference type="InterPro" id="IPR050191">
    <property type="entry name" value="ATP-dep_DNA_ligase"/>
</dbReference>
<dbReference type="Pfam" id="PF04675">
    <property type="entry name" value="DNA_ligase_A_N"/>
    <property type="match status" value="1"/>
</dbReference>
<dbReference type="GO" id="GO:0006281">
    <property type="term" value="P:DNA repair"/>
    <property type="evidence" value="ECO:0007669"/>
    <property type="project" value="InterPro"/>
</dbReference>
<keyword evidence="6" id="KW-1185">Reference proteome</keyword>
<dbReference type="Proteomes" id="UP000077684">
    <property type="component" value="Unassembled WGS sequence"/>
</dbReference>
<dbReference type="PANTHER" id="PTHR45674:SF9">
    <property type="entry name" value="DNA LIGASE 3"/>
    <property type="match status" value="1"/>
</dbReference>
<evidence type="ECO:0000313" key="6">
    <source>
        <dbReference type="Proteomes" id="UP000077684"/>
    </source>
</evidence>
<evidence type="ECO:0000256" key="2">
    <source>
        <dbReference type="ARBA" id="ARBA00022598"/>
    </source>
</evidence>
<dbReference type="InterPro" id="IPR036599">
    <property type="entry name" value="DNA_ligase_N_sf"/>
</dbReference>